<dbReference type="EMBL" id="BQNB010017592">
    <property type="protein sequence ID" value="GJT64960.1"/>
    <property type="molecule type" value="Genomic_DNA"/>
</dbReference>
<protein>
    <submittedName>
        <fullName evidence="1">Endoplasmin</fullName>
    </submittedName>
</protein>
<reference evidence="1" key="1">
    <citation type="journal article" date="2022" name="Int. J. Mol. Sci.">
        <title>Draft Genome of Tanacetum Coccineum: Genomic Comparison of Closely Related Tanacetum-Family Plants.</title>
        <authorList>
            <person name="Yamashiro T."/>
            <person name="Shiraishi A."/>
            <person name="Nakayama K."/>
            <person name="Satake H."/>
        </authorList>
    </citation>
    <scope>NUCLEOTIDE SEQUENCE</scope>
</reference>
<keyword evidence="2" id="KW-1185">Reference proteome</keyword>
<name>A0ABQ5FNU6_9ASTR</name>
<dbReference type="Proteomes" id="UP001151760">
    <property type="component" value="Unassembled WGS sequence"/>
</dbReference>
<proteinExistence type="predicted"/>
<gene>
    <name evidence="1" type="ORF">Tco_1016440</name>
</gene>
<accession>A0ABQ5FNU6</accession>
<evidence type="ECO:0000313" key="1">
    <source>
        <dbReference type="EMBL" id="GJT64960.1"/>
    </source>
</evidence>
<sequence length="145" mass="15926">MVLLNLSMGIHGGVGGDGGGGGGRMSGGQGHGFQKGVVQGGFASSGAVRFLLLASEGNKGKLHEVLEAQERYEEEQNGFIEEQDQMKKDMELMMKEIKRSSQLQSQYSVSVLMFLIVNSLYSNKEVFLRQLIRQVTNIFSKFAVY</sequence>
<reference evidence="1" key="2">
    <citation type="submission" date="2022-01" db="EMBL/GenBank/DDBJ databases">
        <authorList>
            <person name="Yamashiro T."/>
            <person name="Shiraishi A."/>
            <person name="Satake H."/>
            <person name="Nakayama K."/>
        </authorList>
    </citation>
    <scope>NUCLEOTIDE SEQUENCE</scope>
</reference>
<organism evidence="1 2">
    <name type="scientific">Tanacetum coccineum</name>
    <dbReference type="NCBI Taxonomy" id="301880"/>
    <lineage>
        <taxon>Eukaryota</taxon>
        <taxon>Viridiplantae</taxon>
        <taxon>Streptophyta</taxon>
        <taxon>Embryophyta</taxon>
        <taxon>Tracheophyta</taxon>
        <taxon>Spermatophyta</taxon>
        <taxon>Magnoliopsida</taxon>
        <taxon>eudicotyledons</taxon>
        <taxon>Gunneridae</taxon>
        <taxon>Pentapetalae</taxon>
        <taxon>asterids</taxon>
        <taxon>campanulids</taxon>
        <taxon>Asterales</taxon>
        <taxon>Asteraceae</taxon>
        <taxon>Asteroideae</taxon>
        <taxon>Anthemideae</taxon>
        <taxon>Anthemidinae</taxon>
        <taxon>Tanacetum</taxon>
    </lineage>
</organism>
<dbReference type="InterPro" id="IPR020575">
    <property type="entry name" value="Hsp90_N"/>
</dbReference>
<comment type="caution">
    <text evidence="1">The sequence shown here is derived from an EMBL/GenBank/DDBJ whole genome shotgun (WGS) entry which is preliminary data.</text>
</comment>
<evidence type="ECO:0000313" key="2">
    <source>
        <dbReference type="Proteomes" id="UP001151760"/>
    </source>
</evidence>
<dbReference type="PRINTS" id="PR00775">
    <property type="entry name" value="HEATSHOCK90"/>
</dbReference>